<dbReference type="AlphaFoldDB" id="A0A1R0GSM8"/>
<name>A0A1R0GSM8_9FUNG</name>
<organism evidence="1 2">
    <name type="scientific">Smittium mucronatum</name>
    <dbReference type="NCBI Taxonomy" id="133383"/>
    <lineage>
        <taxon>Eukaryota</taxon>
        <taxon>Fungi</taxon>
        <taxon>Fungi incertae sedis</taxon>
        <taxon>Zoopagomycota</taxon>
        <taxon>Kickxellomycotina</taxon>
        <taxon>Harpellomycetes</taxon>
        <taxon>Harpellales</taxon>
        <taxon>Legeriomycetaceae</taxon>
        <taxon>Smittium</taxon>
    </lineage>
</organism>
<reference evidence="1 2" key="1">
    <citation type="journal article" date="2016" name="Mol. Biol. Evol.">
        <title>Genome-Wide Survey of Gut Fungi (Harpellales) Reveals the First Horizontally Transferred Ubiquitin Gene from a Mosquito Host.</title>
        <authorList>
            <person name="Wang Y."/>
            <person name="White M.M."/>
            <person name="Kvist S."/>
            <person name="Moncalvo J.M."/>
        </authorList>
    </citation>
    <scope>NUCLEOTIDE SEQUENCE [LARGE SCALE GENOMIC DNA]</scope>
    <source>
        <strain evidence="1 2">ALG-7-W6</strain>
    </source>
</reference>
<dbReference type="Proteomes" id="UP000187455">
    <property type="component" value="Unassembled WGS sequence"/>
</dbReference>
<accession>A0A1R0GSM8</accession>
<proteinExistence type="predicted"/>
<gene>
    <name evidence="1" type="ORF">AYI68_g6027</name>
</gene>
<protein>
    <submittedName>
        <fullName evidence="1">Uncharacterized protein</fullName>
    </submittedName>
</protein>
<dbReference type="EMBL" id="LSSL01004009">
    <property type="protein sequence ID" value="OLY79890.1"/>
    <property type="molecule type" value="Genomic_DNA"/>
</dbReference>
<evidence type="ECO:0000313" key="2">
    <source>
        <dbReference type="Proteomes" id="UP000187455"/>
    </source>
</evidence>
<sequence>MGMIKRDNELVESGGYSNEFAPEVDAWREVAGDSESDASASISIEALELSEDLVPSVDLAGEPVMEEFVSSLMGLSLNSGPNPPVRFSPVIPTVGAVQTLSVVSTGSNRRSVDRRSKGVIPALKSLLGEGEGHTSDSMLVVASPSAAQQQFRSEDLYQFNWYGKSASDSMDFFEPW</sequence>
<evidence type="ECO:0000313" key="1">
    <source>
        <dbReference type="EMBL" id="OLY79890.1"/>
    </source>
</evidence>
<comment type="caution">
    <text evidence="1">The sequence shown here is derived from an EMBL/GenBank/DDBJ whole genome shotgun (WGS) entry which is preliminary data.</text>
</comment>
<keyword evidence="2" id="KW-1185">Reference proteome</keyword>